<dbReference type="InterPro" id="IPR000529">
    <property type="entry name" value="Ribosomal_bS6"/>
</dbReference>
<dbReference type="InterPro" id="IPR014717">
    <property type="entry name" value="Transl_elong_EF1B/ribsomal_bS6"/>
</dbReference>
<dbReference type="GO" id="GO:0005737">
    <property type="term" value="C:cytoplasm"/>
    <property type="evidence" value="ECO:0007669"/>
    <property type="project" value="UniProtKB-ARBA"/>
</dbReference>
<evidence type="ECO:0000256" key="3">
    <source>
        <dbReference type="ARBA" id="ARBA00035294"/>
    </source>
</evidence>
<name>A0A810PT89_9FIRM</name>
<dbReference type="Gene3D" id="3.30.70.60">
    <property type="match status" value="1"/>
</dbReference>
<dbReference type="AlphaFoldDB" id="A0A810PT89"/>
<comment type="similarity">
    <text evidence="1 4">Belongs to the bacterial ribosomal protein bS6 family.</text>
</comment>
<dbReference type="InterPro" id="IPR020814">
    <property type="entry name" value="Ribosomal_S6_plastid/chlpt"/>
</dbReference>
<proteinExistence type="inferred from homology"/>
<dbReference type="PANTHER" id="PTHR21011">
    <property type="entry name" value="MITOCHONDRIAL 28S RIBOSOMAL PROTEIN S6"/>
    <property type="match status" value="1"/>
</dbReference>
<keyword evidence="4" id="KW-0699">rRNA-binding</keyword>
<dbReference type="Proteomes" id="UP000681343">
    <property type="component" value="Plasmid pMM35_01"/>
</dbReference>
<dbReference type="RefSeq" id="WP_212821379.1">
    <property type="nucleotide sequence ID" value="NZ_AP023416.1"/>
</dbReference>
<keyword evidence="4" id="KW-0694">RNA-binding</keyword>
<dbReference type="GO" id="GO:0003735">
    <property type="term" value="F:structural constituent of ribosome"/>
    <property type="evidence" value="ECO:0007669"/>
    <property type="project" value="InterPro"/>
</dbReference>
<dbReference type="GO" id="GO:0070181">
    <property type="term" value="F:small ribosomal subunit rRNA binding"/>
    <property type="evidence" value="ECO:0007669"/>
    <property type="project" value="TreeGrafter"/>
</dbReference>
<keyword evidence="4" id="KW-0687">Ribonucleoprotein</keyword>
<comment type="function">
    <text evidence="2 4">Binds together with bS18 to 16S ribosomal RNA.</text>
</comment>
<geneLocation type="plasmid" evidence="5 6">
    <name>pMM35_01</name>
</geneLocation>
<dbReference type="GO" id="GO:0006412">
    <property type="term" value="P:translation"/>
    <property type="evidence" value="ECO:0007669"/>
    <property type="project" value="UniProtKB-UniRule"/>
</dbReference>
<dbReference type="EMBL" id="AP023416">
    <property type="protein sequence ID" value="BCK79669.1"/>
    <property type="molecule type" value="Genomic_DNA"/>
</dbReference>
<accession>A0A810PT89</accession>
<dbReference type="GO" id="GO:1990904">
    <property type="term" value="C:ribonucleoprotein complex"/>
    <property type="evidence" value="ECO:0007669"/>
    <property type="project" value="UniProtKB-KW"/>
</dbReference>
<gene>
    <name evidence="4 5" type="primary">rpsF</name>
    <name evidence="5" type="ORF">MM35RIKEN_18610</name>
</gene>
<evidence type="ECO:0000256" key="4">
    <source>
        <dbReference type="HAMAP-Rule" id="MF_00360"/>
    </source>
</evidence>
<dbReference type="GO" id="GO:0005840">
    <property type="term" value="C:ribosome"/>
    <property type="evidence" value="ECO:0007669"/>
    <property type="project" value="UniProtKB-KW"/>
</dbReference>
<dbReference type="NCBIfam" id="TIGR00166">
    <property type="entry name" value="S6"/>
    <property type="match status" value="1"/>
</dbReference>
<evidence type="ECO:0000256" key="1">
    <source>
        <dbReference type="ARBA" id="ARBA00009512"/>
    </source>
</evidence>
<evidence type="ECO:0000313" key="6">
    <source>
        <dbReference type="Proteomes" id="UP000681343"/>
    </source>
</evidence>
<keyword evidence="5" id="KW-0614">Plasmid</keyword>
<reference evidence="5" key="1">
    <citation type="submission" date="2020-09" db="EMBL/GenBank/DDBJ databases">
        <title>New species isolated from human feces.</title>
        <authorList>
            <person name="Kitahara M."/>
            <person name="Shigeno Y."/>
            <person name="Shime M."/>
            <person name="Matsumoto Y."/>
            <person name="Nakamura S."/>
            <person name="Motooka D."/>
            <person name="Fukuoka S."/>
            <person name="Nishikawa H."/>
            <person name="Benno Y."/>
        </authorList>
    </citation>
    <scope>NUCLEOTIDE SEQUENCE</scope>
    <source>
        <strain evidence="5">MM35</strain>
        <plasmid evidence="5">pMM35_01</plasmid>
    </source>
</reference>
<organism evidence="5 6">
    <name type="scientific">Vescimonas fastidiosa</name>
    <dbReference type="NCBI Taxonomy" id="2714353"/>
    <lineage>
        <taxon>Bacteria</taxon>
        <taxon>Bacillati</taxon>
        <taxon>Bacillota</taxon>
        <taxon>Clostridia</taxon>
        <taxon>Eubacteriales</taxon>
        <taxon>Oscillospiraceae</taxon>
        <taxon>Vescimonas</taxon>
    </lineage>
</organism>
<protein>
    <recommendedName>
        <fullName evidence="3 4">Small ribosomal subunit protein bS6</fullName>
    </recommendedName>
</protein>
<dbReference type="CDD" id="cd00473">
    <property type="entry name" value="bS6"/>
    <property type="match status" value="1"/>
</dbReference>
<dbReference type="KEGG" id="vfa:MM35RIKEN_18610"/>
<keyword evidence="6" id="KW-1185">Reference proteome</keyword>
<sequence>MAKISANYEVVYIIDPAQGEEAIAATVAKFQALAEQNGSDVVVDEWGKRRLAYAIDYKTEGYYVLMSFTSAPEFPKELDRILGITEGIMRSMIVCKDE</sequence>
<dbReference type="Pfam" id="PF01250">
    <property type="entry name" value="Ribosomal_S6"/>
    <property type="match status" value="1"/>
</dbReference>
<dbReference type="InterPro" id="IPR035980">
    <property type="entry name" value="Ribosomal_bS6_sf"/>
</dbReference>
<dbReference type="PANTHER" id="PTHR21011:SF1">
    <property type="entry name" value="SMALL RIBOSOMAL SUBUNIT PROTEIN BS6M"/>
    <property type="match status" value="1"/>
</dbReference>
<dbReference type="SUPFAM" id="SSF54995">
    <property type="entry name" value="Ribosomal protein S6"/>
    <property type="match status" value="1"/>
</dbReference>
<evidence type="ECO:0000313" key="5">
    <source>
        <dbReference type="EMBL" id="BCK79669.1"/>
    </source>
</evidence>
<evidence type="ECO:0000256" key="2">
    <source>
        <dbReference type="ARBA" id="ARBA00035104"/>
    </source>
</evidence>
<dbReference type="HAMAP" id="MF_00360">
    <property type="entry name" value="Ribosomal_bS6"/>
    <property type="match status" value="1"/>
</dbReference>
<keyword evidence="4 5" id="KW-0689">Ribosomal protein</keyword>